<evidence type="ECO:0000313" key="3">
    <source>
        <dbReference type="Proteomes" id="UP001156702"/>
    </source>
</evidence>
<proteinExistence type="predicted"/>
<organism evidence="2 3">
    <name type="scientific">Shinella yambaruensis</name>
    <dbReference type="NCBI Taxonomy" id="415996"/>
    <lineage>
        <taxon>Bacteria</taxon>
        <taxon>Pseudomonadati</taxon>
        <taxon>Pseudomonadota</taxon>
        <taxon>Alphaproteobacteria</taxon>
        <taxon>Hyphomicrobiales</taxon>
        <taxon>Rhizobiaceae</taxon>
        <taxon>Shinella</taxon>
    </lineage>
</organism>
<keyword evidence="1" id="KW-0472">Membrane</keyword>
<feature type="transmembrane region" description="Helical" evidence="1">
    <location>
        <begin position="43"/>
        <end position="64"/>
    </location>
</feature>
<dbReference type="Proteomes" id="UP001156702">
    <property type="component" value="Unassembled WGS sequence"/>
</dbReference>
<name>A0ABQ5ZK74_9HYPH</name>
<reference evidence="3" key="1">
    <citation type="journal article" date="2019" name="Int. J. Syst. Evol. Microbiol.">
        <title>The Global Catalogue of Microorganisms (GCM) 10K type strain sequencing project: providing services to taxonomists for standard genome sequencing and annotation.</title>
        <authorList>
            <consortium name="The Broad Institute Genomics Platform"/>
            <consortium name="The Broad Institute Genome Sequencing Center for Infectious Disease"/>
            <person name="Wu L."/>
            <person name="Ma J."/>
        </authorList>
    </citation>
    <scope>NUCLEOTIDE SEQUENCE [LARGE SCALE GENOMIC DNA]</scope>
    <source>
        <strain evidence="3">NBRC 102122</strain>
    </source>
</reference>
<evidence type="ECO:0000313" key="2">
    <source>
        <dbReference type="EMBL" id="GLR52232.1"/>
    </source>
</evidence>
<accession>A0ABQ5ZK74</accession>
<keyword evidence="3" id="KW-1185">Reference proteome</keyword>
<sequence length="65" mass="7127">MWAGWPDHPGVCFRVTEYRRMPSRRRPARAIAIAAALESRRRLFVIGIHCSLAAGLVVALAAAAL</sequence>
<gene>
    <name evidence="2" type="ORF">GCM10007923_34450</name>
</gene>
<protein>
    <submittedName>
        <fullName evidence="2">Uncharacterized protein</fullName>
    </submittedName>
</protein>
<keyword evidence="1" id="KW-1133">Transmembrane helix</keyword>
<dbReference type="EMBL" id="BSOP01000028">
    <property type="protein sequence ID" value="GLR52232.1"/>
    <property type="molecule type" value="Genomic_DNA"/>
</dbReference>
<comment type="caution">
    <text evidence="2">The sequence shown here is derived from an EMBL/GenBank/DDBJ whole genome shotgun (WGS) entry which is preliminary data.</text>
</comment>
<evidence type="ECO:0000256" key="1">
    <source>
        <dbReference type="SAM" id="Phobius"/>
    </source>
</evidence>
<keyword evidence="1" id="KW-0812">Transmembrane</keyword>